<dbReference type="Pfam" id="PF20043">
    <property type="entry name" value="DUF6445"/>
    <property type="match status" value="1"/>
</dbReference>
<keyword evidence="2" id="KW-1185">Reference proteome</keyword>
<dbReference type="AlphaFoldDB" id="A0A937FX42"/>
<proteinExistence type="predicted"/>
<dbReference type="RefSeq" id="WP_202857199.1">
    <property type="nucleotide sequence ID" value="NZ_JAEUGD010000053.1"/>
</dbReference>
<comment type="caution">
    <text evidence="1">The sequence shown here is derived from an EMBL/GenBank/DDBJ whole genome shotgun (WGS) entry which is preliminary data.</text>
</comment>
<dbReference type="EMBL" id="JAEUGD010000053">
    <property type="protein sequence ID" value="MBL6447659.1"/>
    <property type="molecule type" value="Genomic_DNA"/>
</dbReference>
<gene>
    <name evidence="1" type="ORF">JMN32_15180</name>
</gene>
<evidence type="ECO:0000313" key="2">
    <source>
        <dbReference type="Proteomes" id="UP000614216"/>
    </source>
</evidence>
<dbReference type="Proteomes" id="UP000614216">
    <property type="component" value="Unassembled WGS sequence"/>
</dbReference>
<evidence type="ECO:0000313" key="1">
    <source>
        <dbReference type="EMBL" id="MBL6447659.1"/>
    </source>
</evidence>
<sequence>MEKNDIRIVDNFFADPLWIRENVLHSKFSPNTNSEFSSKKLGLSIAFKNQFRRQVSTYIDNVQSYNFIDSEFCYYTLEDEHINKKNGHWIHSDRCRHIGIVFLTPNIDSSLGGLSFYQHIASGATSWYDVENDPANQNLIYSDSVDLTKWHEYFYVEWKFNRLVIFNSYYFHQARAYFGNNIFNSRITLNIFFN</sequence>
<reference evidence="1" key="1">
    <citation type="submission" date="2021-01" db="EMBL/GenBank/DDBJ databases">
        <title>Fulvivirga kasyanovii gen. nov., sp nov., a novel member of the phylum Bacteroidetes isolated from seawater in a mussel farm.</title>
        <authorList>
            <person name="Zhao L.-H."/>
            <person name="Wang Z.-J."/>
        </authorList>
    </citation>
    <scope>NUCLEOTIDE SEQUENCE</scope>
    <source>
        <strain evidence="1">29W222</strain>
    </source>
</reference>
<protein>
    <submittedName>
        <fullName evidence="1">Uncharacterized protein</fullName>
    </submittedName>
</protein>
<accession>A0A937FX42</accession>
<name>A0A937FX42_9BACT</name>
<organism evidence="1 2">
    <name type="scientific">Fulvivirga marina</name>
    <dbReference type="NCBI Taxonomy" id="2494733"/>
    <lineage>
        <taxon>Bacteria</taxon>
        <taxon>Pseudomonadati</taxon>
        <taxon>Bacteroidota</taxon>
        <taxon>Cytophagia</taxon>
        <taxon>Cytophagales</taxon>
        <taxon>Fulvivirgaceae</taxon>
        <taxon>Fulvivirga</taxon>
    </lineage>
</organism>
<dbReference type="InterPro" id="IPR045617">
    <property type="entry name" value="DUF6445"/>
</dbReference>